<dbReference type="EMBL" id="SJPN01000006">
    <property type="protein sequence ID" value="TWT98294.1"/>
    <property type="molecule type" value="Genomic_DNA"/>
</dbReference>
<keyword evidence="3" id="KW-1185">Reference proteome</keyword>
<reference evidence="2 3" key="1">
    <citation type="submission" date="2019-02" db="EMBL/GenBank/DDBJ databases">
        <title>Deep-cultivation of Planctomycetes and their phenomic and genomic characterization uncovers novel biology.</title>
        <authorList>
            <person name="Wiegand S."/>
            <person name="Jogler M."/>
            <person name="Boedeker C."/>
            <person name="Pinto D."/>
            <person name="Vollmers J."/>
            <person name="Rivas-Marin E."/>
            <person name="Kohn T."/>
            <person name="Peeters S.H."/>
            <person name="Heuer A."/>
            <person name="Rast P."/>
            <person name="Oberbeckmann S."/>
            <person name="Bunk B."/>
            <person name="Jeske O."/>
            <person name="Meyerdierks A."/>
            <person name="Storesund J.E."/>
            <person name="Kallscheuer N."/>
            <person name="Luecker S."/>
            <person name="Lage O.M."/>
            <person name="Pohl T."/>
            <person name="Merkel B.J."/>
            <person name="Hornburger P."/>
            <person name="Mueller R.-W."/>
            <person name="Bruemmer F."/>
            <person name="Labrenz M."/>
            <person name="Spormann A.M."/>
            <person name="Op Den Camp H."/>
            <person name="Overmann J."/>
            <person name="Amann R."/>
            <person name="Jetten M.S.M."/>
            <person name="Mascher T."/>
            <person name="Medema M.H."/>
            <person name="Devos D.P."/>
            <person name="Kaster A.-K."/>
            <person name="Ovreas L."/>
            <person name="Rohde M."/>
            <person name="Galperin M.Y."/>
            <person name="Jogler C."/>
        </authorList>
    </citation>
    <scope>NUCLEOTIDE SEQUENCE [LARGE SCALE GENOMIC DNA]</scope>
    <source>
        <strain evidence="2 3">Pla52n</strain>
    </source>
</reference>
<sequence>MPFLQHDSPRPRSRSQKVAVGRDSAPTVLRTSPQSTPKAVAETPCNIPSVQSQFRPRGGRKKRRGCECKKKLSEDLKLVGKEANASFLAGCVPLTSTPSSQHLTSNPTTNSTNKDLIRFNDTNHRVRTKRSPSKTALLGTSVICIVGFAAAKKRPSLGTASEILL</sequence>
<comment type="caution">
    <text evidence="2">The sequence shown here is derived from an EMBL/GenBank/DDBJ whole genome shotgun (WGS) entry which is preliminary data.</text>
</comment>
<organism evidence="2 3">
    <name type="scientific">Stieleria varia</name>
    <dbReference type="NCBI Taxonomy" id="2528005"/>
    <lineage>
        <taxon>Bacteria</taxon>
        <taxon>Pseudomonadati</taxon>
        <taxon>Planctomycetota</taxon>
        <taxon>Planctomycetia</taxon>
        <taxon>Pirellulales</taxon>
        <taxon>Pirellulaceae</taxon>
        <taxon>Stieleria</taxon>
    </lineage>
</organism>
<proteinExistence type="predicted"/>
<evidence type="ECO:0000313" key="2">
    <source>
        <dbReference type="EMBL" id="TWT98294.1"/>
    </source>
</evidence>
<evidence type="ECO:0000313" key="3">
    <source>
        <dbReference type="Proteomes" id="UP000320176"/>
    </source>
</evidence>
<gene>
    <name evidence="2" type="ORF">Pla52n_48050</name>
</gene>
<feature type="region of interest" description="Disordered" evidence="1">
    <location>
        <begin position="1"/>
        <end position="42"/>
    </location>
</feature>
<dbReference type="AlphaFoldDB" id="A0A5C6AE88"/>
<name>A0A5C6AE88_9BACT</name>
<accession>A0A5C6AE88</accession>
<evidence type="ECO:0000256" key="1">
    <source>
        <dbReference type="SAM" id="MobiDB-lite"/>
    </source>
</evidence>
<dbReference type="Proteomes" id="UP000320176">
    <property type="component" value="Unassembled WGS sequence"/>
</dbReference>
<protein>
    <submittedName>
        <fullName evidence="2">Uncharacterized protein</fullName>
    </submittedName>
</protein>